<accession>A0ABU9L2G3</accession>
<feature type="domain" description="WH2" evidence="1">
    <location>
        <begin position="521"/>
        <end position="540"/>
    </location>
</feature>
<dbReference type="InterPro" id="IPR051055">
    <property type="entry name" value="PIF1_helicase"/>
</dbReference>
<dbReference type="EMBL" id="JBCDNA010000002">
    <property type="protein sequence ID" value="MEL4456283.1"/>
    <property type="molecule type" value="Genomic_DNA"/>
</dbReference>
<dbReference type="InterPro" id="IPR027417">
    <property type="entry name" value="P-loop_NTPase"/>
</dbReference>
<dbReference type="RefSeq" id="WP_342160373.1">
    <property type="nucleotide sequence ID" value="NZ_JBCDNA010000002.1"/>
</dbReference>
<evidence type="ECO:0000259" key="1">
    <source>
        <dbReference type="PROSITE" id="PS51082"/>
    </source>
</evidence>
<dbReference type="Pfam" id="PF14493">
    <property type="entry name" value="HTH_40"/>
    <property type="match status" value="1"/>
</dbReference>
<evidence type="ECO:0000313" key="2">
    <source>
        <dbReference type="EMBL" id="MEL4456283.1"/>
    </source>
</evidence>
<sequence>MNQEQALAILKSGDNVFLTGSAGTGKTYVLNKYIQYLKARKIPVSITASTGIAATHLQGTTIHAWSGIGIKDSLSLRNLRDLREKKYLKKHIEKTKVLIIDEISMLHKKQFDLVNEVLQFFRENDKPFGGIQVVLCGDFFQLPPIGVSGETNRDKFCFMSQSWLSANLSICYLTDQYRQTDSALNDILNEIRQGRVSDKSVSLLQATKDLVETEEPTRLYTHNLDVDRINTAHIAEIKGRKKIFKAKVKGNLKLAETIKRSIMAPETLELKKDAKVMFVKNNYEKGYLNGSLGKVIRYNDEGYPVIRLTNGFEITAEPEDWRIEDETGKLLVSYVQVPLRLAWAITVHKSQGMTLDSAVMDLSKTFEKGQGYVALSRVKGLDGLQLNGFNNTALEVDGLALKADLRFQELSREVEEIFEEEVLEVKARNFVKKSGGISDKDEISENRKNLEKGKKVSKKSTYLITKQMIDNGHSLEDIVIERDLTLGTVSTHLIRIAELYPKTDLSRFKPEAKVINKVKKARNKLLKEIEPGERISLKPIFDILKGELSYDQIKMALVFI</sequence>
<dbReference type="Gene3D" id="2.30.30.940">
    <property type="match status" value="1"/>
</dbReference>
<organism evidence="2 3">
    <name type="scientific">Lutimonas vermicola</name>
    <dbReference type="NCBI Taxonomy" id="414288"/>
    <lineage>
        <taxon>Bacteria</taxon>
        <taxon>Pseudomonadati</taxon>
        <taxon>Bacteroidota</taxon>
        <taxon>Flavobacteriia</taxon>
        <taxon>Flavobacteriales</taxon>
        <taxon>Flavobacteriaceae</taxon>
        <taxon>Lutimonas</taxon>
    </lineage>
</organism>
<reference evidence="2 3" key="1">
    <citation type="submission" date="2024-04" db="EMBL/GenBank/DDBJ databases">
        <title>whole genome sequencing of Lutimonas vermicola strain IMCC1616.</title>
        <authorList>
            <person name="Bae S.S."/>
        </authorList>
    </citation>
    <scope>NUCLEOTIDE SEQUENCE [LARGE SCALE GENOMIC DNA]</scope>
    <source>
        <strain evidence="2 3">IMCC1616</strain>
    </source>
</reference>
<dbReference type="InterPro" id="IPR010285">
    <property type="entry name" value="DNA_helicase_pif1-like_DEAD"/>
</dbReference>
<dbReference type="CDD" id="cd18809">
    <property type="entry name" value="SF1_C_RecD"/>
    <property type="match status" value="1"/>
</dbReference>
<dbReference type="PANTHER" id="PTHR47642:SF5">
    <property type="entry name" value="ATP-DEPENDENT DNA HELICASE"/>
    <property type="match status" value="1"/>
</dbReference>
<dbReference type="CDD" id="cd18037">
    <property type="entry name" value="DEXSc_Pif1_like"/>
    <property type="match status" value="1"/>
</dbReference>
<dbReference type="Gene3D" id="3.40.50.300">
    <property type="entry name" value="P-loop containing nucleotide triphosphate hydrolases"/>
    <property type="match status" value="2"/>
</dbReference>
<gene>
    <name evidence="2" type="ORF">AABB81_10280</name>
</gene>
<dbReference type="InterPro" id="IPR003124">
    <property type="entry name" value="WH2_dom"/>
</dbReference>
<protein>
    <submittedName>
        <fullName evidence="2">AAA family ATPase</fullName>
    </submittedName>
</protein>
<dbReference type="SMART" id="SM00382">
    <property type="entry name" value="AAA"/>
    <property type="match status" value="1"/>
</dbReference>
<dbReference type="InterPro" id="IPR003593">
    <property type="entry name" value="AAA+_ATPase"/>
</dbReference>
<dbReference type="Pfam" id="PF05970">
    <property type="entry name" value="PIF1"/>
    <property type="match status" value="1"/>
</dbReference>
<dbReference type="Proteomes" id="UP001474120">
    <property type="component" value="Unassembled WGS sequence"/>
</dbReference>
<keyword evidence="3" id="KW-1185">Reference proteome</keyword>
<evidence type="ECO:0000313" key="3">
    <source>
        <dbReference type="Proteomes" id="UP001474120"/>
    </source>
</evidence>
<dbReference type="PANTHER" id="PTHR47642">
    <property type="entry name" value="ATP-DEPENDENT DNA HELICASE"/>
    <property type="match status" value="1"/>
</dbReference>
<proteinExistence type="predicted"/>
<comment type="caution">
    <text evidence="2">The sequence shown here is derived from an EMBL/GenBank/DDBJ whole genome shotgun (WGS) entry which is preliminary data.</text>
</comment>
<dbReference type="PROSITE" id="PS51082">
    <property type="entry name" value="WH2"/>
    <property type="match status" value="1"/>
</dbReference>
<dbReference type="SUPFAM" id="SSF52540">
    <property type="entry name" value="P-loop containing nucleoside triphosphate hydrolases"/>
    <property type="match status" value="2"/>
</dbReference>
<name>A0ABU9L2G3_9FLAO</name>
<dbReference type="InterPro" id="IPR029491">
    <property type="entry name" value="Helicase_HTH"/>
</dbReference>